<comment type="caution">
    <text evidence="2">The sequence shown here is derived from an EMBL/GenBank/DDBJ whole genome shotgun (WGS) entry which is preliminary data.</text>
</comment>
<proteinExistence type="predicted"/>
<protein>
    <recommendedName>
        <fullName evidence="4">Capsid protein</fullName>
    </recommendedName>
</protein>
<evidence type="ECO:0000256" key="1">
    <source>
        <dbReference type="SAM" id="MobiDB-lite"/>
    </source>
</evidence>
<dbReference type="Proteomes" id="UP000682811">
    <property type="component" value="Unassembled WGS sequence"/>
</dbReference>
<dbReference type="AlphaFoldDB" id="A0A920CVK6"/>
<organism evidence="2 3">
    <name type="scientific">Paenibacillus azoreducens</name>
    <dbReference type="NCBI Taxonomy" id="116718"/>
    <lineage>
        <taxon>Bacteria</taxon>
        <taxon>Bacillati</taxon>
        <taxon>Bacillota</taxon>
        <taxon>Bacilli</taxon>
        <taxon>Bacillales</taxon>
        <taxon>Paenibacillaceae</taxon>
        <taxon>Paenibacillus</taxon>
    </lineage>
</organism>
<sequence>MGLWMGVKNMIAKMLRIQPAQDNKTIIIREPFSYETNVLRNRLWYRGDPSELDQFYKQSAMDSVGKSRFWAAVPSEDLSIRKIHSGLPAMIVERLADIVIADLDGIDLGKKEQTELWDEIAQDNDFDELLGDSITEALVTGDGAFKITIDTNVTEYPIIEFYSGDQVDYKRERGRLQEVLFFTDYRYKDKDYRLEESYGFNYIRSRLLNDQGKEVPLATIPDTAELQPEITFDGDFIMALPLMFFRSKKWPGRGKSIFDSKADSFDALDEVISQWIDAIRAGRVQKYIPEDLIPKNPRDGSLLKPNPFDNQFIKIGSVMAEDAKGQIDMVQPQILYEAFVSSYSSAIDMCLQGIISPATLGIDLKKMDNAEAQREKEKATLYTRGKIIERLNEVIPALVVTIMKVFDTMKGTAAGEYEASVSFGEYASPSFDSVVETVGKAKTYGIMSIEQVVEGLYGDTWTKEQKAEEVARLKAEQGMTSMDEPQTGEKDPPPGEDDDPAGGEE</sequence>
<dbReference type="RefSeq" id="WP_237100249.1">
    <property type="nucleotide sequence ID" value="NZ_AP025343.1"/>
</dbReference>
<dbReference type="EMBL" id="BORT01000057">
    <property type="protein sequence ID" value="GIO51549.1"/>
    <property type="molecule type" value="Genomic_DNA"/>
</dbReference>
<evidence type="ECO:0000313" key="2">
    <source>
        <dbReference type="EMBL" id="GIO51549.1"/>
    </source>
</evidence>
<name>A0A920CVK6_9BACL</name>
<accession>A0A920CVK6</accession>
<feature type="compositionally biased region" description="Acidic residues" evidence="1">
    <location>
        <begin position="494"/>
        <end position="505"/>
    </location>
</feature>
<reference evidence="2 3" key="1">
    <citation type="submission" date="2021-03" db="EMBL/GenBank/DDBJ databases">
        <title>Antimicrobial resistance genes in bacteria isolated from Japanese honey, and their potential for conferring macrolide and lincosamide resistance in the American foulbrood pathogen Paenibacillus larvae.</title>
        <authorList>
            <person name="Okamoto M."/>
            <person name="Kumagai M."/>
            <person name="Kanamori H."/>
            <person name="Takamatsu D."/>
        </authorList>
    </citation>
    <scope>NUCLEOTIDE SEQUENCE [LARGE SCALE GENOMIC DNA]</scope>
    <source>
        <strain evidence="2 3">J34TS1</strain>
    </source>
</reference>
<evidence type="ECO:0000313" key="3">
    <source>
        <dbReference type="Proteomes" id="UP000682811"/>
    </source>
</evidence>
<gene>
    <name evidence="2" type="ORF">J34TS1_63140</name>
</gene>
<keyword evidence="3" id="KW-1185">Reference proteome</keyword>
<feature type="region of interest" description="Disordered" evidence="1">
    <location>
        <begin position="468"/>
        <end position="505"/>
    </location>
</feature>
<evidence type="ECO:0008006" key="4">
    <source>
        <dbReference type="Google" id="ProtNLM"/>
    </source>
</evidence>